<evidence type="ECO:0000313" key="2">
    <source>
        <dbReference type="EMBL" id="SFE15942.1"/>
    </source>
</evidence>
<evidence type="ECO:0000256" key="1">
    <source>
        <dbReference type="SAM" id="MobiDB-lite"/>
    </source>
</evidence>
<dbReference type="RefSeq" id="WP_245783740.1">
    <property type="nucleotide sequence ID" value="NZ_FOMQ01000016.1"/>
</dbReference>
<feature type="compositionally biased region" description="Low complexity" evidence="1">
    <location>
        <begin position="93"/>
        <end position="112"/>
    </location>
</feature>
<organism evidence="2 3">
    <name type="scientific">Paracidovorax konjaci</name>
    <dbReference type="NCBI Taxonomy" id="32040"/>
    <lineage>
        <taxon>Bacteria</taxon>
        <taxon>Pseudomonadati</taxon>
        <taxon>Pseudomonadota</taxon>
        <taxon>Betaproteobacteria</taxon>
        <taxon>Burkholderiales</taxon>
        <taxon>Comamonadaceae</taxon>
        <taxon>Paracidovorax</taxon>
    </lineage>
</organism>
<gene>
    <name evidence="2" type="ORF">SAMN04489710_11663</name>
</gene>
<feature type="region of interest" description="Disordered" evidence="1">
    <location>
        <begin position="91"/>
        <end position="112"/>
    </location>
</feature>
<evidence type="ECO:0000313" key="3">
    <source>
        <dbReference type="Proteomes" id="UP000199517"/>
    </source>
</evidence>
<dbReference type="Proteomes" id="UP000199517">
    <property type="component" value="Unassembled WGS sequence"/>
</dbReference>
<dbReference type="EMBL" id="FOMQ01000016">
    <property type="protein sequence ID" value="SFE15942.1"/>
    <property type="molecule type" value="Genomic_DNA"/>
</dbReference>
<protein>
    <submittedName>
        <fullName evidence="2">Uncharacterized protein</fullName>
    </submittedName>
</protein>
<reference evidence="3" key="1">
    <citation type="submission" date="2016-10" db="EMBL/GenBank/DDBJ databases">
        <authorList>
            <person name="Varghese N."/>
            <person name="Submissions S."/>
        </authorList>
    </citation>
    <scope>NUCLEOTIDE SEQUENCE [LARGE SCALE GENOMIC DNA]</scope>
    <source>
        <strain evidence="3">DSM 7481</strain>
    </source>
</reference>
<sequence>MEQNPATLAPMEQHNRLLMAQIDGRLRSGFDAALQSSDYYVIRNKATGVLSVLASSTIQDDHDVVQGPAPFAQCIEFVNSSVVTRMAESDGWTPAPAAAPAAQEAATQEGTR</sequence>
<dbReference type="AlphaFoldDB" id="A0A1I1Y9C6"/>
<dbReference type="STRING" id="32040.SAMN04489710_11663"/>
<keyword evidence="3" id="KW-1185">Reference proteome</keyword>
<name>A0A1I1Y9C6_9BURK</name>
<proteinExistence type="predicted"/>
<accession>A0A1I1Y9C6</accession>